<sequence length="97" mass="11291">MKTRDEYVAGLKTRLDDWNKDMARWEAQSKAARDDMAKRYAKELEGVRARQEQAAYQMKLLQGASTSAWSDFVQGADEAWERLHHAMTDARKHFEKA</sequence>
<dbReference type="KEGG" id="upl:DSM104440_00972"/>
<dbReference type="RefSeq" id="WP_171160964.1">
    <property type="nucleotide sequence ID" value="NZ_CP053073.1"/>
</dbReference>
<dbReference type="EMBL" id="CP053073">
    <property type="protein sequence ID" value="QJR14179.1"/>
    <property type="molecule type" value="Genomic_DNA"/>
</dbReference>
<dbReference type="AlphaFoldDB" id="A0A6M4H3M3"/>
<feature type="coiled-coil region" evidence="1">
    <location>
        <begin position="8"/>
        <end position="35"/>
    </location>
</feature>
<accession>A0A6M4H3M3</accession>
<gene>
    <name evidence="2" type="ORF">DSM104440_00972</name>
</gene>
<dbReference type="Proteomes" id="UP000503096">
    <property type="component" value="Chromosome"/>
</dbReference>
<reference evidence="2 3" key="1">
    <citation type="submission" date="2020-04" db="EMBL/GenBank/DDBJ databases">
        <title>Usitatibacter rugosus gen. nov., sp. nov. and Usitatibacter palustris sp. nov., novel members of Usitatibacteraceae fam. nov. within the order Nitrosomonadales isolated from soil.</title>
        <authorList>
            <person name="Huber K.J."/>
            <person name="Neumann-Schaal M."/>
            <person name="Geppert A."/>
            <person name="Luckner M."/>
            <person name="Wanner G."/>
            <person name="Overmann J."/>
        </authorList>
    </citation>
    <scope>NUCLEOTIDE SEQUENCE [LARGE SCALE GENOMIC DNA]</scope>
    <source>
        <strain evidence="2 3">Swamp67</strain>
    </source>
</reference>
<protein>
    <recommendedName>
        <fullName evidence="4">Coiled coil domain-containing protein</fullName>
    </recommendedName>
</protein>
<keyword evidence="3" id="KW-1185">Reference proteome</keyword>
<proteinExistence type="predicted"/>
<evidence type="ECO:0000256" key="1">
    <source>
        <dbReference type="SAM" id="Coils"/>
    </source>
</evidence>
<organism evidence="2 3">
    <name type="scientific">Usitatibacter palustris</name>
    <dbReference type="NCBI Taxonomy" id="2732487"/>
    <lineage>
        <taxon>Bacteria</taxon>
        <taxon>Pseudomonadati</taxon>
        <taxon>Pseudomonadota</taxon>
        <taxon>Betaproteobacteria</taxon>
        <taxon>Nitrosomonadales</taxon>
        <taxon>Usitatibacteraceae</taxon>
        <taxon>Usitatibacter</taxon>
    </lineage>
</organism>
<name>A0A6M4H3M3_9PROT</name>
<keyword evidence="1" id="KW-0175">Coiled coil</keyword>
<evidence type="ECO:0008006" key="4">
    <source>
        <dbReference type="Google" id="ProtNLM"/>
    </source>
</evidence>
<dbReference type="InParanoid" id="A0A6M4H3M3"/>
<evidence type="ECO:0000313" key="3">
    <source>
        <dbReference type="Proteomes" id="UP000503096"/>
    </source>
</evidence>
<evidence type="ECO:0000313" key="2">
    <source>
        <dbReference type="EMBL" id="QJR14179.1"/>
    </source>
</evidence>